<dbReference type="RefSeq" id="WP_348263867.1">
    <property type="nucleotide sequence ID" value="NZ_CP121196.1"/>
</dbReference>
<dbReference type="InterPro" id="IPR051691">
    <property type="entry name" value="Metab_Enz_Cyan_OpOx_G3PDH"/>
</dbReference>
<dbReference type="EMBL" id="CP121196">
    <property type="protein sequence ID" value="XBH18641.1"/>
    <property type="molecule type" value="Genomic_DNA"/>
</dbReference>
<dbReference type="PIRSF" id="PIRSF037495">
    <property type="entry name" value="Opine_OX_OoxA/HcnB"/>
    <property type="match status" value="1"/>
</dbReference>
<dbReference type="InterPro" id="IPR017224">
    <property type="entry name" value="Opine_Oxase_asu/HCN_bsu"/>
</dbReference>
<evidence type="ECO:0000256" key="1">
    <source>
        <dbReference type="ARBA" id="ARBA00023002"/>
    </source>
</evidence>
<dbReference type="GO" id="GO:0016491">
    <property type="term" value="F:oxidoreductase activity"/>
    <property type="evidence" value="ECO:0007669"/>
    <property type="project" value="UniProtKB-KW"/>
</dbReference>
<reference evidence="4" key="1">
    <citation type="submission" date="2023-03" db="EMBL/GenBank/DDBJ databases">
        <title>Edaphobacter sp.</title>
        <authorList>
            <person name="Huber K.J."/>
            <person name="Papendorf J."/>
            <person name="Pilke C."/>
            <person name="Bunk B."/>
            <person name="Sproeer C."/>
            <person name="Pester M."/>
        </authorList>
    </citation>
    <scope>NUCLEOTIDE SEQUENCE</scope>
    <source>
        <strain evidence="4">DSM 110680</strain>
    </source>
</reference>
<dbReference type="EC" id="1.-.-.-" evidence="4"/>
<dbReference type="InterPro" id="IPR036188">
    <property type="entry name" value="FAD/NAD-bd_sf"/>
</dbReference>
<organism evidence="4">
    <name type="scientific">Telmatobacter sp. DSM 110680</name>
    <dbReference type="NCBI Taxonomy" id="3036704"/>
    <lineage>
        <taxon>Bacteria</taxon>
        <taxon>Pseudomonadati</taxon>
        <taxon>Acidobacteriota</taxon>
        <taxon>Terriglobia</taxon>
        <taxon>Terriglobales</taxon>
        <taxon>Acidobacteriaceae</taxon>
        <taxon>Telmatobacter</taxon>
    </lineage>
</organism>
<gene>
    <name evidence="4" type="ORF">P8935_04735</name>
</gene>
<name>A0AAU7DMM6_9BACT</name>
<dbReference type="PANTHER" id="PTHR42949">
    <property type="entry name" value="ANAEROBIC GLYCEROL-3-PHOSPHATE DEHYDROGENASE SUBUNIT B"/>
    <property type="match status" value="1"/>
</dbReference>
<feature type="domain" description="FAD/NAD(P)-binding" evidence="3">
    <location>
        <begin position="4"/>
        <end position="287"/>
    </location>
</feature>
<dbReference type="Gene3D" id="1.10.10.1100">
    <property type="entry name" value="BFD-like [2Fe-2S]-binding domain"/>
    <property type="match status" value="1"/>
</dbReference>
<dbReference type="InterPro" id="IPR041854">
    <property type="entry name" value="BFD-like_2Fe2S-bd_dom_sf"/>
</dbReference>
<evidence type="ECO:0000313" key="4">
    <source>
        <dbReference type="EMBL" id="XBH18641.1"/>
    </source>
</evidence>
<keyword evidence="1 4" id="KW-0560">Oxidoreductase</keyword>
<dbReference type="AlphaFoldDB" id="A0AAU7DMM6"/>
<protein>
    <submittedName>
        <fullName evidence="4">FAD/NAD(P)-binding oxidoreductase</fullName>
        <ecNumber evidence="4">1.-.-.-</ecNumber>
    </submittedName>
</protein>
<evidence type="ECO:0000256" key="2">
    <source>
        <dbReference type="SAM" id="MobiDB-lite"/>
    </source>
</evidence>
<accession>A0AAU7DMM6</accession>
<dbReference type="PANTHER" id="PTHR42949:SF3">
    <property type="entry name" value="ANAEROBIC GLYCEROL-3-PHOSPHATE DEHYDROGENASE SUBUNIT B"/>
    <property type="match status" value="1"/>
</dbReference>
<dbReference type="PRINTS" id="PR00469">
    <property type="entry name" value="PNDRDTASEII"/>
</dbReference>
<sequence length="422" mass="45508">MTSFDVVVVGAGPAGMAAATAASTGGANVCIVDENAHCGGQIWRGYDLAVKAPDQRFVQLRSALERGQVVVRYGTRVVANPARYILRLETATSAEDIRYRRLILATGARERFLPFPGWSLPGVMGAGGLQAMIKQGLQIEGKRVVLSGSGPLLLAVAANLSKNGAHILGIFEQASAARLARFGLKLLRHPGKLRDGTAYRSATLSIPYRTGSWVTQAQGKDRLQSVTVAARGSTRTIACDYLGCGFHLIPNLELPRLLQCALRSGYVHVNEQQETSVKDVYCVGESTGVGGLEKALCEGEIAGLVSAGRSAAHLFKRRDRYRRFARELDRTFTPRPELSQLAAPDTLICRCEDVSREALGSMHSWREAKLHTRCGMGPCQGRICGPAAEFLLGWNAERSRPPALPARLSTLGSPIEKARSTM</sequence>
<evidence type="ECO:0000259" key="3">
    <source>
        <dbReference type="Pfam" id="PF07992"/>
    </source>
</evidence>
<proteinExistence type="predicted"/>
<dbReference type="SUPFAM" id="SSF51905">
    <property type="entry name" value="FAD/NAD(P)-binding domain"/>
    <property type="match status" value="1"/>
</dbReference>
<feature type="region of interest" description="Disordered" evidence="2">
    <location>
        <begin position="403"/>
        <end position="422"/>
    </location>
</feature>
<dbReference type="Pfam" id="PF07992">
    <property type="entry name" value="Pyr_redox_2"/>
    <property type="match status" value="1"/>
</dbReference>
<dbReference type="Gene3D" id="3.50.50.60">
    <property type="entry name" value="FAD/NAD(P)-binding domain"/>
    <property type="match status" value="2"/>
</dbReference>
<dbReference type="InterPro" id="IPR023753">
    <property type="entry name" value="FAD/NAD-binding_dom"/>
</dbReference>
<dbReference type="PRINTS" id="PR00368">
    <property type="entry name" value="FADPNR"/>
</dbReference>